<dbReference type="InterPro" id="IPR050615">
    <property type="entry name" value="ATP-dep_DNA_Helicase"/>
</dbReference>
<dbReference type="Pfam" id="PF13625">
    <property type="entry name" value="Helicase_C_3"/>
    <property type="match status" value="1"/>
</dbReference>
<sequence length="224" mass="25536">MEDETKPLIVQSDGTIFLEVDKDLDHMCRDLLSGFCELIKSPEHVHTYKITPLAIWNAASSMISLEGILGSIRQYSRYEMPQNVVSNITDWYSRYGKLRLQKDPENNHSEVILGTIPDSIYLVSDDISLMQELLSRKSIVPYITKQISPNSFQVRSIYRGRLKQSLIKVGYPVEDRVGYLRGDPLDFSLREITLEGKPFSLRHYQKEAIESFLNASGSSMSGII</sequence>
<feature type="non-terminal residue" evidence="6">
    <location>
        <position position="224"/>
    </location>
</feature>
<feature type="domain" description="Helicase XPB/Ssl2 N-terminal" evidence="5">
    <location>
        <begin position="8"/>
        <end position="145"/>
    </location>
</feature>
<dbReference type="InterPro" id="IPR032830">
    <property type="entry name" value="XPB/Ssl2_N"/>
</dbReference>
<comment type="caution">
    <text evidence="6">The sequence shown here is derived from an EMBL/GenBank/DDBJ whole genome shotgun (WGS) entry which is preliminary data.</text>
</comment>
<name>T1A6N5_9ZZZZ</name>
<gene>
    <name evidence="6" type="ORF">B1B_16472</name>
</gene>
<organism evidence="6">
    <name type="scientific">mine drainage metagenome</name>
    <dbReference type="NCBI Taxonomy" id="410659"/>
    <lineage>
        <taxon>unclassified sequences</taxon>
        <taxon>metagenomes</taxon>
        <taxon>ecological metagenomes</taxon>
    </lineage>
</organism>
<reference evidence="6" key="2">
    <citation type="journal article" date="2014" name="ISME J.">
        <title>Microbial stratification in low pH oxic and suboxic macroscopic growths along an acid mine drainage.</title>
        <authorList>
            <person name="Mendez-Garcia C."/>
            <person name="Mesa V."/>
            <person name="Sprenger R.R."/>
            <person name="Richter M."/>
            <person name="Diez M.S."/>
            <person name="Solano J."/>
            <person name="Bargiela R."/>
            <person name="Golyshina O.V."/>
            <person name="Manteca A."/>
            <person name="Ramos J.L."/>
            <person name="Gallego J.R."/>
            <person name="Llorente I."/>
            <person name="Martins Dos Santos V.A."/>
            <person name="Jensen O.N."/>
            <person name="Pelaez A.I."/>
            <person name="Sanchez J."/>
            <person name="Ferrer M."/>
        </authorList>
    </citation>
    <scope>NUCLEOTIDE SEQUENCE</scope>
</reference>
<protein>
    <submittedName>
        <fullName evidence="6">DNA repair helicase</fullName>
    </submittedName>
</protein>
<keyword evidence="2" id="KW-0378">Hydrolase</keyword>
<evidence type="ECO:0000313" key="6">
    <source>
        <dbReference type="EMBL" id="EQD36549.1"/>
    </source>
</evidence>
<evidence type="ECO:0000256" key="3">
    <source>
        <dbReference type="ARBA" id="ARBA00022806"/>
    </source>
</evidence>
<evidence type="ECO:0000256" key="4">
    <source>
        <dbReference type="ARBA" id="ARBA00022840"/>
    </source>
</evidence>
<evidence type="ECO:0000256" key="2">
    <source>
        <dbReference type="ARBA" id="ARBA00022801"/>
    </source>
</evidence>
<dbReference type="PANTHER" id="PTHR11274">
    <property type="entry name" value="RAD25/XP-B DNA REPAIR HELICASE"/>
    <property type="match status" value="1"/>
</dbReference>
<evidence type="ECO:0000259" key="5">
    <source>
        <dbReference type="Pfam" id="PF13625"/>
    </source>
</evidence>
<dbReference type="AlphaFoldDB" id="T1A6N5"/>
<evidence type="ECO:0000256" key="1">
    <source>
        <dbReference type="ARBA" id="ARBA00022741"/>
    </source>
</evidence>
<dbReference type="PANTHER" id="PTHR11274:SF0">
    <property type="entry name" value="GENERAL TRANSCRIPTION AND DNA REPAIR FACTOR IIH HELICASE SUBUNIT XPB"/>
    <property type="match status" value="1"/>
</dbReference>
<dbReference type="GO" id="GO:0004386">
    <property type="term" value="F:helicase activity"/>
    <property type="evidence" value="ECO:0007669"/>
    <property type="project" value="UniProtKB-KW"/>
</dbReference>
<keyword evidence="3 6" id="KW-0347">Helicase</keyword>
<keyword evidence="4" id="KW-0067">ATP-binding</keyword>
<proteinExistence type="predicted"/>
<dbReference type="EMBL" id="AUZY01010962">
    <property type="protein sequence ID" value="EQD36549.1"/>
    <property type="molecule type" value="Genomic_DNA"/>
</dbReference>
<keyword evidence="1" id="KW-0547">Nucleotide-binding</keyword>
<accession>T1A6N5</accession>
<dbReference type="GO" id="GO:0005524">
    <property type="term" value="F:ATP binding"/>
    <property type="evidence" value="ECO:0007669"/>
    <property type="project" value="UniProtKB-KW"/>
</dbReference>
<reference evidence="6" key="1">
    <citation type="submission" date="2013-08" db="EMBL/GenBank/DDBJ databases">
        <authorList>
            <person name="Mendez C."/>
            <person name="Richter M."/>
            <person name="Ferrer M."/>
            <person name="Sanchez J."/>
        </authorList>
    </citation>
    <scope>NUCLEOTIDE SEQUENCE</scope>
</reference>
<dbReference type="GO" id="GO:0016787">
    <property type="term" value="F:hydrolase activity"/>
    <property type="evidence" value="ECO:0007669"/>
    <property type="project" value="UniProtKB-KW"/>
</dbReference>